<dbReference type="EMBL" id="CAJOBA010061959">
    <property type="protein sequence ID" value="CAF4334607.1"/>
    <property type="molecule type" value="Genomic_DNA"/>
</dbReference>
<feature type="non-terminal residue" evidence="1">
    <location>
        <position position="236"/>
    </location>
</feature>
<protein>
    <submittedName>
        <fullName evidence="1">Uncharacterized protein</fullName>
    </submittedName>
</protein>
<dbReference type="AlphaFoldDB" id="A0A8S2UI31"/>
<organism evidence="1 2">
    <name type="scientific">Didymodactylos carnosus</name>
    <dbReference type="NCBI Taxonomy" id="1234261"/>
    <lineage>
        <taxon>Eukaryota</taxon>
        <taxon>Metazoa</taxon>
        <taxon>Spiralia</taxon>
        <taxon>Gnathifera</taxon>
        <taxon>Rotifera</taxon>
        <taxon>Eurotatoria</taxon>
        <taxon>Bdelloidea</taxon>
        <taxon>Philodinida</taxon>
        <taxon>Philodinidae</taxon>
        <taxon>Didymodactylos</taxon>
    </lineage>
</organism>
<sequence length="236" mass="28487">SENSLHFLCELLILGHYANYSHEQFLNYLTQFLSQLIKHTDQFEIKLLTRFIYYLCMIDPTNRFKSKLCVRLLADYLMKLIQEQKTPHWIVQAMYGMMQIDEYNYTLLSYLVSDQYLPYLFSEIGRYTNSVQRQLYDIHYAIKIDRPQFSQVLLNEKVVNYISKISTEYRSHTKLKMKYYTQYLNELHEQFQLVYGNDACTIIDNHVMFPHFLFDFLELKLPNKEELLEIGILPYD</sequence>
<proteinExistence type="predicted"/>
<accession>A0A8S2UI31</accession>
<gene>
    <name evidence="1" type="ORF">TMI583_LOCUS40255</name>
</gene>
<reference evidence="1" key="1">
    <citation type="submission" date="2021-02" db="EMBL/GenBank/DDBJ databases">
        <authorList>
            <person name="Nowell W R."/>
        </authorList>
    </citation>
    <scope>NUCLEOTIDE SEQUENCE</scope>
</reference>
<dbReference type="Proteomes" id="UP000682733">
    <property type="component" value="Unassembled WGS sequence"/>
</dbReference>
<dbReference type="SUPFAM" id="SSF48371">
    <property type="entry name" value="ARM repeat"/>
    <property type="match status" value="1"/>
</dbReference>
<dbReference type="InterPro" id="IPR016024">
    <property type="entry name" value="ARM-type_fold"/>
</dbReference>
<name>A0A8S2UI31_9BILA</name>
<evidence type="ECO:0000313" key="2">
    <source>
        <dbReference type="Proteomes" id="UP000682733"/>
    </source>
</evidence>
<feature type="non-terminal residue" evidence="1">
    <location>
        <position position="1"/>
    </location>
</feature>
<comment type="caution">
    <text evidence="1">The sequence shown here is derived from an EMBL/GenBank/DDBJ whole genome shotgun (WGS) entry which is preliminary data.</text>
</comment>
<evidence type="ECO:0000313" key="1">
    <source>
        <dbReference type="EMBL" id="CAF4334607.1"/>
    </source>
</evidence>